<evidence type="ECO:0000313" key="3">
    <source>
        <dbReference type="EMBL" id="QIQ01961.1"/>
    </source>
</evidence>
<evidence type="ECO:0000256" key="2">
    <source>
        <dbReference type="SAM" id="MobiDB-lite"/>
    </source>
</evidence>
<dbReference type="SUPFAM" id="SSF54506">
    <property type="entry name" value="Diaminopimelate epimerase-like"/>
    <property type="match status" value="1"/>
</dbReference>
<feature type="region of interest" description="Disordered" evidence="2">
    <location>
        <begin position="32"/>
        <end position="54"/>
    </location>
</feature>
<name>A0A6G9GVC8_9ACTN</name>
<dbReference type="KEGG" id="slia:HA039_06320"/>
<keyword evidence="4" id="KW-1185">Reference proteome</keyword>
<dbReference type="NCBIfam" id="TIGR00654">
    <property type="entry name" value="PhzF_family"/>
    <property type="match status" value="1"/>
</dbReference>
<dbReference type="Pfam" id="PF02567">
    <property type="entry name" value="PhzC-PhzF"/>
    <property type="match status" value="1"/>
</dbReference>
<dbReference type="PIRSF" id="PIRSF016184">
    <property type="entry name" value="PhzC_PhzF"/>
    <property type="match status" value="1"/>
</dbReference>
<proteinExistence type="predicted"/>
<dbReference type="GO" id="GO:0003824">
    <property type="term" value="F:catalytic activity"/>
    <property type="evidence" value="ECO:0007669"/>
    <property type="project" value="InterPro"/>
</dbReference>
<dbReference type="EMBL" id="CP050177">
    <property type="protein sequence ID" value="QIQ01961.1"/>
    <property type="molecule type" value="Genomic_DNA"/>
</dbReference>
<dbReference type="Proteomes" id="UP000501179">
    <property type="component" value="Chromosome"/>
</dbReference>
<sequence length="326" mass="32747">MSVGYRHVDVFATGPYTGNSLAVFGADGDLPGGDLPAGDVPGGDLSGGDPGRGPTAGQLLAITQEVRHFESVFLAPPDAAGVVPARVFDLFGELDFAGHPVLGAAAVLHERAGGAGPRRWTFRLPGATVGVTTTPSGAGFTALLDQGPPRFLGEVPAGDRPAIAAALSLPAGALADLPLEVVSTGLSYLIVPVTSGLPGAGIAHPGFGALLERYGARFAYLLDLGTDSGPEGRSWNNDGVLEDVATGSAAGCVGAYLARHGLVPPDAEFTLAQGRFAGRPSLMRVMPQGPQDALVNVRVGGEVAFVAAGRLDRLPPPVGGSGAGPV</sequence>
<feature type="active site" evidence="1">
    <location>
        <position position="70"/>
    </location>
</feature>
<dbReference type="InterPro" id="IPR003719">
    <property type="entry name" value="Phenazine_PhzF-like"/>
</dbReference>
<reference evidence="3 4" key="1">
    <citation type="submission" date="2020-03" db="EMBL/GenBank/DDBJ databases">
        <title>A novel species.</title>
        <authorList>
            <person name="Gao J."/>
        </authorList>
    </citation>
    <scope>NUCLEOTIDE SEQUENCE [LARGE SCALE GENOMIC DNA]</scope>
    <source>
        <strain evidence="3 4">QMT-12</strain>
    </source>
</reference>
<dbReference type="Gene3D" id="3.10.310.10">
    <property type="entry name" value="Diaminopimelate Epimerase, Chain A, domain 1"/>
    <property type="match status" value="2"/>
</dbReference>
<accession>A0A6G9GVC8</accession>
<evidence type="ECO:0000313" key="4">
    <source>
        <dbReference type="Proteomes" id="UP000501179"/>
    </source>
</evidence>
<organism evidence="3 4">
    <name type="scientific">Streptomyces liangshanensis</name>
    <dbReference type="NCBI Taxonomy" id="2717324"/>
    <lineage>
        <taxon>Bacteria</taxon>
        <taxon>Bacillati</taxon>
        <taxon>Actinomycetota</taxon>
        <taxon>Actinomycetes</taxon>
        <taxon>Kitasatosporales</taxon>
        <taxon>Streptomycetaceae</taxon>
        <taxon>Streptomyces</taxon>
    </lineage>
</organism>
<dbReference type="AlphaFoldDB" id="A0A6G9GVC8"/>
<dbReference type="RefSeq" id="WP_167024998.1">
    <property type="nucleotide sequence ID" value="NZ_CP050177.1"/>
</dbReference>
<protein>
    <submittedName>
        <fullName evidence="3">PhzF family phenazine biosynthesis protein</fullName>
    </submittedName>
</protein>
<evidence type="ECO:0000256" key="1">
    <source>
        <dbReference type="PIRSR" id="PIRSR016184-1"/>
    </source>
</evidence>
<feature type="compositionally biased region" description="Gly residues" evidence="2">
    <location>
        <begin position="40"/>
        <end position="51"/>
    </location>
</feature>
<gene>
    <name evidence="3" type="ORF">HA039_06320</name>
</gene>